<name>A0A928VM02_9CYAN</name>
<accession>A0A928VM02</accession>
<reference evidence="1" key="1">
    <citation type="submission" date="2020-10" db="EMBL/GenBank/DDBJ databases">
        <authorList>
            <person name="Castelo-Branco R."/>
            <person name="Eusebio N."/>
            <person name="Adriana R."/>
            <person name="Vieira A."/>
            <person name="Brugerolle De Fraissinette N."/>
            <person name="Rezende De Castro R."/>
            <person name="Schneider M.P."/>
            <person name="Vasconcelos V."/>
            <person name="Leao P.N."/>
        </authorList>
    </citation>
    <scope>NUCLEOTIDE SEQUENCE</scope>
    <source>
        <strain evidence="1">LEGE 11480</strain>
    </source>
</reference>
<keyword evidence="2" id="KW-1185">Reference proteome</keyword>
<dbReference type="Proteomes" id="UP000625316">
    <property type="component" value="Unassembled WGS sequence"/>
</dbReference>
<dbReference type="EMBL" id="JADEXQ010000030">
    <property type="protein sequence ID" value="MBE9030173.1"/>
    <property type="molecule type" value="Genomic_DNA"/>
</dbReference>
<evidence type="ECO:0000313" key="1">
    <source>
        <dbReference type="EMBL" id="MBE9030173.1"/>
    </source>
</evidence>
<sequence length="99" mass="11185">MTSQLEAAIAAIQPLTNTERQQLMQILASRSSILDELQDLSSQFQEGASLEQLRAQQQPKTVKNLAELKADFWPPEDSIEDFLDFLSKTRRDGVSVHQL</sequence>
<comment type="caution">
    <text evidence="1">The sequence shown here is derived from an EMBL/GenBank/DDBJ whole genome shotgun (WGS) entry which is preliminary data.</text>
</comment>
<proteinExistence type="predicted"/>
<gene>
    <name evidence="1" type="ORF">IQ266_10575</name>
</gene>
<evidence type="ECO:0000313" key="2">
    <source>
        <dbReference type="Proteomes" id="UP000625316"/>
    </source>
</evidence>
<organism evidence="1 2">
    <name type="scientific">Romeriopsis navalis LEGE 11480</name>
    <dbReference type="NCBI Taxonomy" id="2777977"/>
    <lineage>
        <taxon>Bacteria</taxon>
        <taxon>Bacillati</taxon>
        <taxon>Cyanobacteriota</taxon>
        <taxon>Cyanophyceae</taxon>
        <taxon>Leptolyngbyales</taxon>
        <taxon>Leptolyngbyaceae</taxon>
        <taxon>Romeriopsis</taxon>
        <taxon>Romeriopsis navalis</taxon>
    </lineage>
</organism>
<dbReference type="AlphaFoldDB" id="A0A928VM02"/>
<protein>
    <submittedName>
        <fullName evidence="1">Uncharacterized protein</fullName>
    </submittedName>
</protein>